<dbReference type="InterPro" id="IPR001387">
    <property type="entry name" value="Cro/C1-type_HTH"/>
</dbReference>
<protein>
    <submittedName>
        <fullName evidence="4">Helix-turn-helix transcriptional regulator</fullName>
    </submittedName>
</protein>
<feature type="compositionally biased region" description="Basic and acidic residues" evidence="2">
    <location>
        <begin position="124"/>
        <end position="134"/>
    </location>
</feature>
<dbReference type="AlphaFoldDB" id="A0A5C5BR68"/>
<evidence type="ECO:0000313" key="4">
    <source>
        <dbReference type="EMBL" id="TNU89002.1"/>
    </source>
</evidence>
<dbReference type="PANTHER" id="PTHR46558:SF4">
    <property type="entry name" value="DNA-BIDING PHAGE PROTEIN"/>
    <property type="match status" value="1"/>
</dbReference>
<dbReference type="SUPFAM" id="SSF47413">
    <property type="entry name" value="lambda repressor-like DNA-binding domains"/>
    <property type="match status" value="1"/>
</dbReference>
<dbReference type="PROSITE" id="PS50943">
    <property type="entry name" value="HTH_CROC1"/>
    <property type="match status" value="1"/>
</dbReference>
<dbReference type="PANTHER" id="PTHR46558">
    <property type="entry name" value="TRACRIPTIONAL REGULATORY PROTEIN-RELATED-RELATED"/>
    <property type="match status" value="1"/>
</dbReference>
<evidence type="ECO:0000259" key="3">
    <source>
        <dbReference type="PROSITE" id="PS50943"/>
    </source>
</evidence>
<dbReference type="Proteomes" id="UP000312594">
    <property type="component" value="Unassembled WGS sequence"/>
</dbReference>
<dbReference type="SMART" id="SM00530">
    <property type="entry name" value="HTH_XRE"/>
    <property type="match status" value="1"/>
</dbReference>
<evidence type="ECO:0000256" key="2">
    <source>
        <dbReference type="SAM" id="MobiDB-lite"/>
    </source>
</evidence>
<evidence type="ECO:0000313" key="5">
    <source>
        <dbReference type="Proteomes" id="UP000312594"/>
    </source>
</evidence>
<dbReference type="EMBL" id="VEVP01000036">
    <property type="protein sequence ID" value="TNU89002.1"/>
    <property type="molecule type" value="Genomic_DNA"/>
</dbReference>
<accession>A0A5C5BR68</accession>
<dbReference type="Pfam" id="PF01381">
    <property type="entry name" value="HTH_3"/>
    <property type="match status" value="1"/>
</dbReference>
<reference evidence="4 5" key="1">
    <citation type="journal article" date="2005" name="Appl. Environ. Microbiol.">
        <title>Intestinal bacterial communities that produce active estrogen-like compounds enterodiol and enterolactone in humans.</title>
        <authorList>
            <person name="Clavel T."/>
            <person name="Henderson G."/>
            <person name="Alpert C.A."/>
            <person name="Philippe C."/>
            <person name="Rigottier-Gois L."/>
            <person name="Dore J."/>
            <person name="Blaut M."/>
        </authorList>
    </citation>
    <scope>NUCLEOTIDE SEQUENCE [LARGE SCALE GENOMIC DNA]</scope>
    <source>
        <strain evidence="4 5">SECO-MT75m2</strain>
    </source>
</reference>
<dbReference type="GO" id="GO:0003677">
    <property type="term" value="F:DNA binding"/>
    <property type="evidence" value="ECO:0007669"/>
    <property type="project" value="UniProtKB-KW"/>
</dbReference>
<sequence>MPKDVFLCTMLATTLGGVMDLKIRSYRERAEMTQQELAKKIGKSFRTVQAWEREESYPNAEMVWKLCEVFDTDPNTFLGWYDEHPREEAPGLTSEEDEIVGCYRSATPQWRTNIAMTARAAAGESKKAAERPVPDENMSEAM</sequence>
<feature type="domain" description="HTH cro/C1-type" evidence="3">
    <location>
        <begin position="23"/>
        <end position="77"/>
    </location>
</feature>
<dbReference type="CDD" id="cd00093">
    <property type="entry name" value="HTH_XRE"/>
    <property type="match status" value="1"/>
</dbReference>
<gene>
    <name evidence="4" type="ORF">FIC87_12440</name>
</gene>
<dbReference type="InterPro" id="IPR010982">
    <property type="entry name" value="Lambda_DNA-bd_dom_sf"/>
</dbReference>
<organism evidence="4 5">
    <name type="scientific">Eggerthella lenta</name>
    <name type="common">Eubacterium lentum</name>
    <dbReference type="NCBI Taxonomy" id="84112"/>
    <lineage>
        <taxon>Bacteria</taxon>
        <taxon>Bacillati</taxon>
        <taxon>Actinomycetota</taxon>
        <taxon>Coriobacteriia</taxon>
        <taxon>Eggerthellales</taxon>
        <taxon>Eggerthellaceae</taxon>
        <taxon>Eggerthella</taxon>
    </lineage>
</organism>
<feature type="region of interest" description="Disordered" evidence="2">
    <location>
        <begin position="121"/>
        <end position="142"/>
    </location>
</feature>
<name>A0A5C5BR68_EGGLN</name>
<dbReference type="Gene3D" id="1.10.260.40">
    <property type="entry name" value="lambda repressor-like DNA-binding domains"/>
    <property type="match status" value="1"/>
</dbReference>
<keyword evidence="1" id="KW-0238">DNA-binding</keyword>
<evidence type="ECO:0000256" key="1">
    <source>
        <dbReference type="ARBA" id="ARBA00023125"/>
    </source>
</evidence>
<proteinExistence type="predicted"/>
<comment type="caution">
    <text evidence="4">The sequence shown here is derived from an EMBL/GenBank/DDBJ whole genome shotgun (WGS) entry which is preliminary data.</text>
</comment>